<dbReference type="InterPro" id="IPR037264">
    <property type="entry name" value="TFIID_NTD2_sf"/>
</dbReference>
<feature type="domain" description="TFIID subunit TAF5 NTD2" evidence="1">
    <location>
        <begin position="15"/>
        <end position="59"/>
    </location>
</feature>
<gene>
    <name evidence="2" type="ORF">SVIM_LOCUS18933</name>
</gene>
<sequence length="60" mass="7077">MNETKHELLRILQHDIVCKGQIQEGRSFFNSFREDHEMMHSQDLQKLEGVLSPSHLEKNS</sequence>
<dbReference type="Pfam" id="PF04494">
    <property type="entry name" value="TFIID_NTD2"/>
    <property type="match status" value="1"/>
</dbReference>
<dbReference type="InterPro" id="IPR007582">
    <property type="entry name" value="TFIID_NTD2"/>
</dbReference>
<accession>A0A6N2KFD3</accession>
<dbReference type="EMBL" id="CAADRP010000025">
    <property type="protein sequence ID" value="VFU21996.1"/>
    <property type="molecule type" value="Genomic_DNA"/>
</dbReference>
<dbReference type="Gene3D" id="1.25.40.500">
    <property type="entry name" value="TFIID subunit TAF5, NTD2 domain"/>
    <property type="match status" value="1"/>
</dbReference>
<name>A0A6N2KFD3_SALVM</name>
<protein>
    <recommendedName>
        <fullName evidence="1">TFIID subunit TAF5 NTD2 domain-containing protein</fullName>
    </recommendedName>
</protein>
<reference evidence="2" key="1">
    <citation type="submission" date="2019-03" db="EMBL/GenBank/DDBJ databases">
        <authorList>
            <person name="Mank J."/>
            <person name="Almeida P."/>
        </authorList>
    </citation>
    <scope>NUCLEOTIDE SEQUENCE</scope>
    <source>
        <strain evidence="2">78183</strain>
    </source>
</reference>
<dbReference type="AlphaFoldDB" id="A0A6N2KFD3"/>
<proteinExistence type="predicted"/>
<dbReference type="SUPFAM" id="SSF160897">
    <property type="entry name" value="Taf5 N-terminal domain-like"/>
    <property type="match status" value="1"/>
</dbReference>
<evidence type="ECO:0000313" key="2">
    <source>
        <dbReference type="EMBL" id="VFU21996.1"/>
    </source>
</evidence>
<organism evidence="2">
    <name type="scientific">Salix viminalis</name>
    <name type="common">Common osier</name>
    <name type="synonym">Basket willow</name>
    <dbReference type="NCBI Taxonomy" id="40686"/>
    <lineage>
        <taxon>Eukaryota</taxon>
        <taxon>Viridiplantae</taxon>
        <taxon>Streptophyta</taxon>
        <taxon>Embryophyta</taxon>
        <taxon>Tracheophyta</taxon>
        <taxon>Spermatophyta</taxon>
        <taxon>Magnoliopsida</taxon>
        <taxon>eudicotyledons</taxon>
        <taxon>Gunneridae</taxon>
        <taxon>Pentapetalae</taxon>
        <taxon>rosids</taxon>
        <taxon>fabids</taxon>
        <taxon>Malpighiales</taxon>
        <taxon>Salicaceae</taxon>
        <taxon>Saliceae</taxon>
        <taxon>Salix</taxon>
    </lineage>
</organism>
<evidence type="ECO:0000259" key="1">
    <source>
        <dbReference type="Pfam" id="PF04494"/>
    </source>
</evidence>